<comment type="caution">
    <text evidence="1">The sequence shown here is derived from an EMBL/GenBank/DDBJ whole genome shotgun (WGS) entry which is preliminary data.</text>
</comment>
<reference evidence="1" key="2">
    <citation type="submission" date="2013-09" db="EMBL/GenBank/DDBJ databases">
        <title>Draft genome sequence of Anaerotruncus colihominis(DSM 17241).</title>
        <authorList>
            <person name="Sudarsanam P."/>
            <person name="Ley R."/>
            <person name="Guruge J."/>
            <person name="Turnbaugh P.J."/>
            <person name="Mahowald M."/>
            <person name="Liep D."/>
            <person name="Gordon J."/>
        </authorList>
    </citation>
    <scope>NUCLEOTIDE SEQUENCE</scope>
    <source>
        <strain evidence="1">DSM 17241</strain>
    </source>
</reference>
<proteinExistence type="predicted"/>
<accession>B0PB56</accession>
<dbReference type="HOGENOM" id="CLU_3148790_0_0_9"/>
<name>B0PB56_9FIRM</name>
<protein>
    <submittedName>
        <fullName evidence="1">Uncharacterized protein</fullName>
    </submittedName>
</protein>
<dbReference type="Proteomes" id="UP000003803">
    <property type="component" value="Unassembled WGS sequence"/>
</dbReference>
<keyword evidence="2" id="KW-1185">Reference proteome</keyword>
<reference evidence="1" key="1">
    <citation type="submission" date="2007-11" db="EMBL/GenBank/DDBJ databases">
        <authorList>
            <person name="Fulton L."/>
            <person name="Clifton S."/>
            <person name="Fulton B."/>
            <person name="Xu J."/>
            <person name="Minx P."/>
            <person name="Pepin K.H."/>
            <person name="Johnson M."/>
            <person name="Thiruvilangam P."/>
            <person name="Bhonagiri V."/>
            <person name="Nash W.E."/>
            <person name="Mardis E.R."/>
            <person name="Wilson R.K."/>
        </authorList>
    </citation>
    <scope>NUCLEOTIDE SEQUENCE [LARGE SCALE GENOMIC DNA]</scope>
    <source>
        <strain evidence="1">DSM 17241</strain>
    </source>
</reference>
<evidence type="ECO:0000313" key="2">
    <source>
        <dbReference type="Proteomes" id="UP000003803"/>
    </source>
</evidence>
<dbReference type="AlphaFoldDB" id="B0PB56"/>
<organism evidence="1 2">
    <name type="scientific">Anaerotruncus colihominis DSM 17241</name>
    <dbReference type="NCBI Taxonomy" id="445972"/>
    <lineage>
        <taxon>Bacteria</taxon>
        <taxon>Bacillati</taxon>
        <taxon>Bacillota</taxon>
        <taxon>Clostridia</taxon>
        <taxon>Eubacteriales</taxon>
        <taxon>Oscillospiraceae</taxon>
        <taxon>Anaerotruncus</taxon>
    </lineage>
</organism>
<gene>
    <name evidence="1" type="ORF">ANACOL_02007</name>
</gene>
<evidence type="ECO:0000313" key="1">
    <source>
        <dbReference type="EMBL" id="EDS11386.1"/>
    </source>
</evidence>
<sequence>MIVFGVPDKIILTSQRFSRRNIRSKKLSFRWIQSYFSNKFSIKLKKNK</sequence>
<dbReference type="EMBL" id="ABGD02000014">
    <property type="protein sequence ID" value="EDS11386.1"/>
    <property type="molecule type" value="Genomic_DNA"/>
</dbReference>